<name>A0A392SKC2_9FABA</name>
<dbReference type="EMBL" id="LXQA010389552">
    <property type="protein sequence ID" value="MCI48654.1"/>
    <property type="molecule type" value="Genomic_DNA"/>
</dbReference>
<sequence>MVILRELSDSEDRSSEIPLFGSDRERQIRVHYTRPGGTLNEKGYLSELWGFSVASS</sequence>
<feature type="non-terminal residue" evidence="1">
    <location>
        <position position="56"/>
    </location>
</feature>
<evidence type="ECO:0000313" key="2">
    <source>
        <dbReference type="Proteomes" id="UP000265520"/>
    </source>
</evidence>
<proteinExistence type="predicted"/>
<reference evidence="1 2" key="1">
    <citation type="journal article" date="2018" name="Front. Plant Sci.">
        <title>Red Clover (Trifolium pratense) and Zigzag Clover (T. medium) - A Picture of Genomic Similarities and Differences.</title>
        <authorList>
            <person name="Dluhosova J."/>
            <person name="Istvanek J."/>
            <person name="Nedelnik J."/>
            <person name="Repkova J."/>
        </authorList>
    </citation>
    <scope>NUCLEOTIDE SEQUENCE [LARGE SCALE GENOMIC DNA]</scope>
    <source>
        <strain evidence="2">cv. 10/8</strain>
        <tissue evidence="1">Leaf</tissue>
    </source>
</reference>
<dbReference type="AlphaFoldDB" id="A0A392SKC2"/>
<accession>A0A392SKC2</accession>
<organism evidence="1 2">
    <name type="scientific">Trifolium medium</name>
    <dbReference type="NCBI Taxonomy" id="97028"/>
    <lineage>
        <taxon>Eukaryota</taxon>
        <taxon>Viridiplantae</taxon>
        <taxon>Streptophyta</taxon>
        <taxon>Embryophyta</taxon>
        <taxon>Tracheophyta</taxon>
        <taxon>Spermatophyta</taxon>
        <taxon>Magnoliopsida</taxon>
        <taxon>eudicotyledons</taxon>
        <taxon>Gunneridae</taxon>
        <taxon>Pentapetalae</taxon>
        <taxon>rosids</taxon>
        <taxon>fabids</taxon>
        <taxon>Fabales</taxon>
        <taxon>Fabaceae</taxon>
        <taxon>Papilionoideae</taxon>
        <taxon>50 kb inversion clade</taxon>
        <taxon>NPAAA clade</taxon>
        <taxon>Hologalegina</taxon>
        <taxon>IRL clade</taxon>
        <taxon>Trifolieae</taxon>
        <taxon>Trifolium</taxon>
    </lineage>
</organism>
<keyword evidence="2" id="KW-1185">Reference proteome</keyword>
<comment type="caution">
    <text evidence="1">The sequence shown here is derived from an EMBL/GenBank/DDBJ whole genome shotgun (WGS) entry which is preliminary data.</text>
</comment>
<protein>
    <submittedName>
        <fullName evidence="1">Uncharacterized protein</fullName>
    </submittedName>
</protein>
<dbReference type="Proteomes" id="UP000265520">
    <property type="component" value="Unassembled WGS sequence"/>
</dbReference>
<evidence type="ECO:0000313" key="1">
    <source>
        <dbReference type="EMBL" id="MCI48654.1"/>
    </source>
</evidence>